<gene>
    <name evidence="2" type="ORF">GCM10017643_39020</name>
</gene>
<reference evidence="2" key="2">
    <citation type="submission" date="2023-01" db="EMBL/GenBank/DDBJ databases">
        <authorList>
            <person name="Sun Q."/>
            <person name="Evtushenko L."/>
        </authorList>
    </citation>
    <scope>NUCLEOTIDE SEQUENCE</scope>
    <source>
        <strain evidence="2">VKM B-2484</strain>
    </source>
</reference>
<organism evidence="2 3">
    <name type="scientific">Ancylobacter dichloromethanicus</name>
    <dbReference type="NCBI Taxonomy" id="518825"/>
    <lineage>
        <taxon>Bacteria</taxon>
        <taxon>Pseudomonadati</taxon>
        <taxon>Pseudomonadota</taxon>
        <taxon>Alphaproteobacteria</taxon>
        <taxon>Hyphomicrobiales</taxon>
        <taxon>Xanthobacteraceae</taxon>
        <taxon>Ancylobacter</taxon>
    </lineage>
</organism>
<protein>
    <submittedName>
        <fullName evidence="2">Uncharacterized protein</fullName>
    </submittedName>
</protein>
<evidence type="ECO:0000256" key="1">
    <source>
        <dbReference type="SAM" id="MobiDB-lite"/>
    </source>
</evidence>
<dbReference type="Proteomes" id="UP001143370">
    <property type="component" value="Unassembled WGS sequence"/>
</dbReference>
<feature type="region of interest" description="Disordered" evidence="1">
    <location>
        <begin position="1"/>
        <end position="57"/>
    </location>
</feature>
<dbReference type="EMBL" id="BSFJ01000033">
    <property type="protein sequence ID" value="GLK73784.1"/>
    <property type="molecule type" value="Genomic_DNA"/>
</dbReference>
<proteinExistence type="predicted"/>
<keyword evidence="3" id="KW-1185">Reference proteome</keyword>
<sequence length="75" mass="8575">MPNKSKLKNKTTENKTKVAEQRDLEEKLEEGLEESFPGSDPIAVCEPSPHQPRNQKPKYIDGVWQYIEQNGVSFS</sequence>
<dbReference type="RefSeq" id="WP_080579883.1">
    <property type="nucleotide sequence ID" value="NZ_BSFJ01000033.1"/>
</dbReference>
<evidence type="ECO:0000313" key="3">
    <source>
        <dbReference type="Proteomes" id="UP001143370"/>
    </source>
</evidence>
<reference evidence="2" key="1">
    <citation type="journal article" date="2014" name="Int. J. Syst. Evol. Microbiol.">
        <title>Complete genome sequence of Corynebacterium casei LMG S-19264T (=DSM 44701T), isolated from a smear-ripened cheese.</title>
        <authorList>
            <consortium name="US DOE Joint Genome Institute (JGI-PGF)"/>
            <person name="Walter F."/>
            <person name="Albersmeier A."/>
            <person name="Kalinowski J."/>
            <person name="Ruckert C."/>
        </authorList>
    </citation>
    <scope>NUCLEOTIDE SEQUENCE</scope>
    <source>
        <strain evidence="2">VKM B-2484</strain>
    </source>
</reference>
<name>A0A9W6JD27_9HYPH</name>
<feature type="compositionally biased region" description="Basic and acidic residues" evidence="1">
    <location>
        <begin position="10"/>
        <end position="25"/>
    </location>
</feature>
<accession>A0A9W6JD27</accession>
<comment type="caution">
    <text evidence="2">The sequence shown here is derived from an EMBL/GenBank/DDBJ whole genome shotgun (WGS) entry which is preliminary data.</text>
</comment>
<dbReference type="GeneID" id="72992856"/>
<evidence type="ECO:0000313" key="2">
    <source>
        <dbReference type="EMBL" id="GLK73784.1"/>
    </source>
</evidence>
<dbReference type="AlphaFoldDB" id="A0A9W6JD27"/>